<dbReference type="SMART" id="SM00155">
    <property type="entry name" value="PLDc"/>
    <property type="match status" value="2"/>
</dbReference>
<dbReference type="STRING" id="52441.SAMN05216302_100366"/>
<evidence type="ECO:0000259" key="6">
    <source>
        <dbReference type="PROSITE" id="PS50035"/>
    </source>
</evidence>
<dbReference type="Pfam" id="PF09335">
    <property type="entry name" value="VTT_dom"/>
    <property type="match status" value="1"/>
</dbReference>
<dbReference type="Gene3D" id="3.30.870.10">
    <property type="entry name" value="Endonuclease Chain A"/>
    <property type="match status" value="2"/>
</dbReference>
<keyword evidence="3" id="KW-0378">Hydrolase</keyword>
<dbReference type="PANTHER" id="PTHR18896">
    <property type="entry name" value="PHOSPHOLIPASE D"/>
    <property type="match status" value="1"/>
</dbReference>
<protein>
    <submittedName>
        <fullName evidence="7">Phosphatidylserine/phosphatidylglycerophosphate/cardiolipin synthase</fullName>
    </submittedName>
</protein>
<dbReference type="PANTHER" id="PTHR18896:SF76">
    <property type="entry name" value="PHOSPHOLIPASE"/>
    <property type="match status" value="1"/>
</dbReference>
<dbReference type="InterPro" id="IPR032816">
    <property type="entry name" value="VTT_dom"/>
</dbReference>
<dbReference type="Pfam" id="PF00614">
    <property type="entry name" value="PLDc"/>
    <property type="match status" value="1"/>
</dbReference>
<organism evidence="7 8">
    <name type="scientific">Nitrosomonas aestuarii</name>
    <dbReference type="NCBI Taxonomy" id="52441"/>
    <lineage>
        <taxon>Bacteria</taxon>
        <taxon>Pseudomonadati</taxon>
        <taxon>Pseudomonadota</taxon>
        <taxon>Betaproteobacteria</taxon>
        <taxon>Nitrosomonadales</taxon>
        <taxon>Nitrosomonadaceae</taxon>
        <taxon>Nitrosomonas</taxon>
    </lineage>
</organism>
<reference evidence="8" key="1">
    <citation type="submission" date="2016-10" db="EMBL/GenBank/DDBJ databases">
        <authorList>
            <person name="Varghese N."/>
            <person name="Submissions S."/>
        </authorList>
    </citation>
    <scope>NUCLEOTIDE SEQUENCE [LARGE SCALE GENOMIC DNA]</scope>
    <source>
        <strain evidence="8">Nm69</strain>
    </source>
</reference>
<gene>
    <name evidence="7" type="ORF">SAMN05216302_100366</name>
</gene>
<evidence type="ECO:0000256" key="2">
    <source>
        <dbReference type="ARBA" id="ARBA00022737"/>
    </source>
</evidence>
<dbReference type="EMBL" id="FOSP01000003">
    <property type="protein sequence ID" value="SFK27785.1"/>
    <property type="molecule type" value="Genomic_DNA"/>
</dbReference>
<dbReference type="CDD" id="cd09143">
    <property type="entry name" value="PLDc_vPLD1_2_like_bac_2"/>
    <property type="match status" value="1"/>
</dbReference>
<feature type="transmembrane region" description="Helical" evidence="5">
    <location>
        <begin position="532"/>
        <end position="550"/>
    </location>
</feature>
<keyword evidence="4" id="KW-0443">Lipid metabolism</keyword>
<feature type="transmembrane region" description="Helical" evidence="5">
    <location>
        <begin position="679"/>
        <end position="701"/>
    </location>
</feature>
<feature type="transmembrane region" description="Helical" evidence="5">
    <location>
        <begin position="488"/>
        <end position="505"/>
    </location>
</feature>
<dbReference type="RefSeq" id="WP_090697014.1">
    <property type="nucleotide sequence ID" value="NZ_FOSP01000003.1"/>
</dbReference>
<evidence type="ECO:0000313" key="8">
    <source>
        <dbReference type="Proteomes" id="UP000199533"/>
    </source>
</evidence>
<evidence type="ECO:0000256" key="4">
    <source>
        <dbReference type="ARBA" id="ARBA00023098"/>
    </source>
</evidence>
<dbReference type="GO" id="GO:0005886">
    <property type="term" value="C:plasma membrane"/>
    <property type="evidence" value="ECO:0007669"/>
    <property type="project" value="TreeGrafter"/>
</dbReference>
<keyword evidence="2" id="KW-0677">Repeat</keyword>
<dbReference type="PROSITE" id="PS50035">
    <property type="entry name" value="PLD"/>
    <property type="match status" value="2"/>
</dbReference>
<dbReference type="OrthoDB" id="8828485at2"/>
<feature type="transmembrane region" description="Helical" evidence="5">
    <location>
        <begin position="644"/>
        <end position="667"/>
    </location>
</feature>
<feature type="transmembrane region" description="Helical" evidence="5">
    <location>
        <begin position="612"/>
        <end position="632"/>
    </location>
</feature>
<keyword evidence="8" id="KW-1185">Reference proteome</keyword>
<dbReference type="GO" id="GO:0009395">
    <property type="term" value="P:phospholipid catabolic process"/>
    <property type="evidence" value="ECO:0007669"/>
    <property type="project" value="TreeGrafter"/>
</dbReference>
<sequence>MSSLLQTDKNCWRIENADRASFLIDGADYFAALREAMKNAQHAIYILGWDINSQLEMVRNNEDDGYPNQLGAFLNALAQQKQHLNVYILNWDFAMLYAPSREWLPIYQFDWKTHSRVQFCLDDHLPSGASHHQKMVIIDDALAFIGGLDLTMGRWDTSDHLHDNPRRDRIDDKIARPFHDVQVMLEGDVAFALAELARERWQVATTKTLQPVDRKQPSELWPSAVSADMKNVAVGLARTRCAYEQLTEVREIQQFYLDAIQSAKHYIYIENQYFTVPSIAEAFQNSLKKEQGPEIVIVQPKATDGWMSQLTMDVLRTRLIKQLQQNDRYKRLKAFYPDGPGLSENPINVHAKIMIVDDTLVTVGSANLNNRSMGLDIECNIAIDATSDDALQQSIAGFHHRLLAEHLASTPEDVQKTLHETNSLIAGIEKLTQTDDRHLTVLPLDLEPEIDRMVPDADITDPKEPLEPEFFMSRILPEKSMKSIKSRIISWLVMIAGIAALVAIWKWTPLQGWAYIQSASSALAEFHKTPALPVWIVMGFMLAGFVRFPISLLVIPAVFLLGLLQGFIVSIVGGVLSAFTVYVIGKKLDRNTIRKLAGSQLNLISNKLAQRGIISIVAMRIVPAAPFTLINLVAGASHFHFRDYFVGTILGMAPGLFAVSVITSLALAAIDSPATENLIWLAFAVTVAMSAAYILMSWIAGKAGYRNKTSKKK</sequence>
<keyword evidence="5" id="KW-0472">Membrane</keyword>
<keyword evidence="5" id="KW-0812">Transmembrane</keyword>
<evidence type="ECO:0000313" key="7">
    <source>
        <dbReference type="EMBL" id="SFK27785.1"/>
    </source>
</evidence>
<dbReference type="InterPro" id="IPR025202">
    <property type="entry name" value="PLD-like_dom"/>
</dbReference>
<dbReference type="Pfam" id="PF13091">
    <property type="entry name" value="PLDc_2"/>
    <property type="match status" value="1"/>
</dbReference>
<evidence type="ECO:0000256" key="1">
    <source>
        <dbReference type="ARBA" id="ARBA00000798"/>
    </source>
</evidence>
<name>A0A1I3Y7I6_9PROT</name>
<dbReference type="SUPFAM" id="SSF56024">
    <property type="entry name" value="Phospholipase D/nuclease"/>
    <property type="match status" value="2"/>
</dbReference>
<dbReference type="AlphaFoldDB" id="A0A1I3Y7I6"/>
<evidence type="ECO:0000256" key="3">
    <source>
        <dbReference type="ARBA" id="ARBA00022801"/>
    </source>
</evidence>
<dbReference type="InterPro" id="IPR015679">
    <property type="entry name" value="PLipase_D_fam"/>
</dbReference>
<feature type="transmembrane region" description="Helical" evidence="5">
    <location>
        <begin position="557"/>
        <end position="584"/>
    </location>
</feature>
<keyword evidence="5" id="KW-1133">Transmembrane helix</keyword>
<dbReference type="Proteomes" id="UP000199533">
    <property type="component" value="Unassembled WGS sequence"/>
</dbReference>
<proteinExistence type="predicted"/>
<feature type="domain" description="PLD phosphodiesterase" evidence="6">
    <location>
        <begin position="350"/>
        <end position="372"/>
    </location>
</feature>
<dbReference type="CDD" id="cd09140">
    <property type="entry name" value="PLDc_vPLD1_2_like_bac_1"/>
    <property type="match status" value="1"/>
</dbReference>
<dbReference type="GO" id="GO:0004630">
    <property type="term" value="F:phospholipase D activity"/>
    <property type="evidence" value="ECO:0007669"/>
    <property type="project" value="TreeGrafter"/>
</dbReference>
<accession>A0A1I3Y7I6</accession>
<comment type="catalytic activity">
    <reaction evidence="1">
        <text>a 1,2-diacyl-sn-glycero-3-phosphocholine + H2O = a 1,2-diacyl-sn-glycero-3-phosphate + choline + H(+)</text>
        <dbReference type="Rhea" id="RHEA:14445"/>
        <dbReference type="ChEBI" id="CHEBI:15354"/>
        <dbReference type="ChEBI" id="CHEBI:15377"/>
        <dbReference type="ChEBI" id="CHEBI:15378"/>
        <dbReference type="ChEBI" id="CHEBI:57643"/>
        <dbReference type="ChEBI" id="CHEBI:58608"/>
        <dbReference type="EC" id="3.1.4.4"/>
    </reaction>
</comment>
<dbReference type="InterPro" id="IPR001736">
    <property type="entry name" value="PLipase_D/transphosphatidylase"/>
</dbReference>
<evidence type="ECO:0000256" key="5">
    <source>
        <dbReference type="SAM" id="Phobius"/>
    </source>
</evidence>
<feature type="domain" description="PLD phosphodiesterase" evidence="6">
    <location>
        <begin position="127"/>
        <end position="154"/>
    </location>
</feature>